<keyword evidence="9 14" id="KW-0472">Membrane</keyword>
<keyword evidence="6" id="KW-0221">Differentiation</keyword>
<evidence type="ECO:0000256" key="15">
    <source>
        <dbReference type="SAM" id="MobiDB-lite"/>
    </source>
</evidence>
<feature type="domain" description="EGF-like" evidence="18">
    <location>
        <begin position="295"/>
        <end position="333"/>
    </location>
</feature>
<feature type="domain" description="EGF-like" evidence="18">
    <location>
        <begin position="229"/>
        <end position="262"/>
    </location>
</feature>
<dbReference type="GeneID" id="106812644"/>
<reference evidence="21 22" key="1">
    <citation type="submission" date="2025-05" db="UniProtKB">
        <authorList>
            <consortium name="RefSeq"/>
        </authorList>
    </citation>
    <scope>IDENTIFICATION</scope>
</reference>
<evidence type="ECO:0000256" key="6">
    <source>
        <dbReference type="ARBA" id="ARBA00022782"/>
    </source>
</evidence>
<feature type="disulfide bond" evidence="12">
    <location>
        <begin position="361"/>
        <end position="370"/>
    </location>
</feature>
<dbReference type="SUPFAM" id="SSF57196">
    <property type="entry name" value="EGF/Laminin"/>
    <property type="match status" value="4"/>
</dbReference>
<feature type="signal peptide" evidence="17">
    <location>
        <begin position="1"/>
        <end position="26"/>
    </location>
</feature>
<dbReference type="Proteomes" id="UP000695022">
    <property type="component" value="Unplaced"/>
</dbReference>
<feature type="domain" description="EGF-like" evidence="18">
    <location>
        <begin position="335"/>
        <end position="371"/>
    </location>
</feature>
<evidence type="ECO:0000256" key="7">
    <source>
        <dbReference type="ARBA" id="ARBA00022843"/>
    </source>
</evidence>
<dbReference type="InterPro" id="IPR018097">
    <property type="entry name" value="EGF_Ca-bd_CS"/>
</dbReference>
<proteinExistence type="predicted"/>
<evidence type="ECO:0000256" key="3">
    <source>
        <dbReference type="ARBA" id="ARBA00022536"/>
    </source>
</evidence>
<feature type="disulfide bond" evidence="12">
    <location>
        <begin position="475"/>
        <end position="484"/>
    </location>
</feature>
<keyword evidence="10 12" id="KW-1015">Disulfide bond</keyword>
<evidence type="ECO:0000256" key="16">
    <source>
        <dbReference type="SAM" id="Phobius"/>
    </source>
</evidence>
<dbReference type="RefSeq" id="XP_014672050.1">
    <property type="nucleotide sequence ID" value="XM_014816564.1"/>
</dbReference>
<dbReference type="PROSITE" id="PS50026">
    <property type="entry name" value="EGF_3"/>
    <property type="match status" value="8"/>
</dbReference>
<evidence type="ECO:0000256" key="5">
    <source>
        <dbReference type="ARBA" id="ARBA00022737"/>
    </source>
</evidence>
<keyword evidence="2 14" id="KW-0217">Developmental protein</keyword>
<evidence type="ECO:0000256" key="10">
    <source>
        <dbReference type="ARBA" id="ARBA00023157"/>
    </source>
</evidence>
<dbReference type="SMART" id="SM00181">
    <property type="entry name" value="EGF"/>
    <property type="match status" value="9"/>
</dbReference>
<keyword evidence="14 17" id="KW-0732">Signal</keyword>
<dbReference type="PROSITE" id="PS01186">
    <property type="entry name" value="EGF_2"/>
    <property type="match status" value="8"/>
</dbReference>
<evidence type="ECO:0000256" key="8">
    <source>
        <dbReference type="ARBA" id="ARBA00022989"/>
    </source>
</evidence>
<feature type="disulfide bond" evidence="13">
    <location>
        <begin position="199"/>
        <end position="211"/>
    </location>
</feature>
<dbReference type="PANTHER" id="PTHR24049">
    <property type="entry name" value="CRUMBS FAMILY MEMBER"/>
    <property type="match status" value="1"/>
</dbReference>
<comment type="subcellular location">
    <subcellularLocation>
        <location evidence="1 14">Membrane</location>
        <topology evidence="1 14">Single-pass type I membrane protein</topology>
    </subcellularLocation>
</comment>
<dbReference type="Gene3D" id="2.60.40.3510">
    <property type="match status" value="1"/>
</dbReference>
<dbReference type="PROSITE" id="PS00010">
    <property type="entry name" value="ASX_HYDROXYL"/>
    <property type="match status" value="6"/>
</dbReference>
<dbReference type="InterPro" id="IPR000742">
    <property type="entry name" value="EGF"/>
</dbReference>
<evidence type="ECO:0000313" key="20">
    <source>
        <dbReference type="Proteomes" id="UP000695022"/>
    </source>
</evidence>
<evidence type="ECO:0000256" key="12">
    <source>
        <dbReference type="PROSITE-ProRule" id="PRU00076"/>
    </source>
</evidence>
<evidence type="ECO:0000313" key="22">
    <source>
        <dbReference type="RefSeq" id="XP_014672051.1"/>
    </source>
</evidence>
<evidence type="ECO:0000256" key="9">
    <source>
        <dbReference type="ARBA" id="ARBA00023136"/>
    </source>
</evidence>
<evidence type="ECO:0000259" key="19">
    <source>
        <dbReference type="PROSITE" id="PS51051"/>
    </source>
</evidence>
<dbReference type="PROSITE" id="PS01187">
    <property type="entry name" value="EGF_CA"/>
    <property type="match status" value="2"/>
</dbReference>
<dbReference type="Pfam" id="PF21700">
    <property type="entry name" value="EGF_DL_JAG"/>
    <property type="match status" value="1"/>
</dbReference>
<keyword evidence="7" id="KW-0832">Ubl conjugation</keyword>
<keyword evidence="3 12" id="KW-0245">EGF-like domain</keyword>
<dbReference type="CDD" id="cd00054">
    <property type="entry name" value="EGF_CA"/>
    <property type="match status" value="7"/>
</dbReference>
<feature type="disulfide bond" evidence="12">
    <location>
        <begin position="252"/>
        <end position="261"/>
    </location>
</feature>
<keyword evidence="20" id="KW-1185">Reference proteome</keyword>
<dbReference type="Pfam" id="PF01414">
    <property type="entry name" value="DSL"/>
    <property type="match status" value="1"/>
</dbReference>
<evidence type="ECO:0000256" key="17">
    <source>
        <dbReference type="SAM" id="SignalP"/>
    </source>
</evidence>
<dbReference type="Gene3D" id="2.10.25.140">
    <property type="match status" value="1"/>
</dbReference>
<dbReference type="Pfam" id="PF00008">
    <property type="entry name" value="EGF"/>
    <property type="match status" value="6"/>
</dbReference>
<dbReference type="InterPro" id="IPR013032">
    <property type="entry name" value="EGF-like_CS"/>
</dbReference>
<evidence type="ECO:0000259" key="18">
    <source>
        <dbReference type="PROSITE" id="PS50026"/>
    </source>
</evidence>
<dbReference type="InterPro" id="IPR011651">
    <property type="entry name" value="Notch_ligand_N"/>
</dbReference>
<keyword evidence="4 14" id="KW-0812">Transmembrane</keyword>
<dbReference type="InterPro" id="IPR000152">
    <property type="entry name" value="EGF-type_Asp/Asn_hydroxyl_site"/>
</dbReference>
<dbReference type="PROSITE" id="PS51051">
    <property type="entry name" value="DSL"/>
    <property type="match status" value="1"/>
</dbReference>
<keyword evidence="8 14" id="KW-1133">Transmembrane helix</keyword>
<sequence>MCSLRKRGLPWIHITLLAITFTQVCCSGVFELQLISFRNQLGLDNEGECCGVRTSSGSCAGSCMTFFNVCLSHYEKKLSADPQPVSCTFGQSETSVLRRNSFNLTSRDTLGSSFVNPIRLEFPYSWLGDFSLIIEAWHQQSAKKDDRRLILRLATARTAQVGQTWFEDRHHNRYGVELQYGYRVRCAENYYGDVCLKTCNPRDDPYGHWKCGANGEKVCLEGWSGQYCTEAVCLPGCHEKHGYCEVPGECKCSYGYQGKYCDQCIRYPGCLHGTCHQPWQCNCDEGWGGLFCNQDLNYCTNHKPCKNGATCTNTGQGSYTCTCTPGFTGTNCEVVEHNCATMPCLNGGTCNDVGNDYTCMCLPGYHGRRCETNAQTCADRPCQHGSTCVDTQDGYTCLCQPGYDGANCDILKNECESSPCLNGGQCVDDFNSFRCVCPSGYGGITCEDDVDDCTYNPCQNNGVCIDKVNSFECRCMAGFVGSLCQTNVDDCLTKPCANGGRCIDRTNDYTCECQPGFAGKDCSININECMSNPCAHGACEDRVNDYMCHCDHGYTGRACDVATSVRVGDGDDVQPTWNTVKTTSAEASVMPDIGSLSGDDHSADDDDSLSSMQIAVVAAVSAILVVVAMIIAIAILLLRRRRRRNSDEEEAKRQNRQNQQNSMNNRSKDSNILSSIPPAGSGVCKKLTNEDIDSFRKPTNIEINSSHQQFITDSRIHEQLKASEKALPSRKLAETEALSTLAVHAIDIGERPMDVRSMGPNRQVSQSTETPAIYVIDNNKHYQPSGTAVKEAMLATEV</sequence>
<evidence type="ECO:0000256" key="11">
    <source>
        <dbReference type="ARBA" id="ARBA00023180"/>
    </source>
</evidence>
<evidence type="ECO:0000256" key="1">
    <source>
        <dbReference type="ARBA" id="ARBA00004479"/>
    </source>
</evidence>
<feature type="disulfide bond" evidence="12">
    <location>
        <begin position="550"/>
        <end position="559"/>
    </location>
</feature>
<name>A0ABM1EIN0_PRICU</name>
<evidence type="ECO:0000256" key="2">
    <source>
        <dbReference type="ARBA" id="ARBA00022473"/>
    </source>
</evidence>
<dbReference type="SMART" id="SM00051">
    <property type="entry name" value="DSL"/>
    <property type="match status" value="1"/>
</dbReference>
<feature type="domain" description="DSL" evidence="19">
    <location>
        <begin position="184"/>
        <end position="228"/>
    </location>
</feature>
<feature type="region of interest" description="Disordered" evidence="15">
    <location>
        <begin position="643"/>
        <end position="680"/>
    </location>
</feature>
<feature type="disulfide bond" evidence="12">
    <location>
        <begin position="513"/>
        <end position="522"/>
    </location>
</feature>
<organism evidence="20 22">
    <name type="scientific">Priapulus caudatus</name>
    <name type="common">Priapulid worm</name>
    <dbReference type="NCBI Taxonomy" id="37621"/>
    <lineage>
        <taxon>Eukaryota</taxon>
        <taxon>Metazoa</taxon>
        <taxon>Ecdysozoa</taxon>
        <taxon>Scalidophora</taxon>
        <taxon>Priapulida</taxon>
        <taxon>Priapulimorpha</taxon>
        <taxon>Priapulimorphida</taxon>
        <taxon>Priapulidae</taxon>
        <taxon>Priapulus</taxon>
    </lineage>
</organism>
<feature type="domain" description="EGF-like" evidence="18">
    <location>
        <begin position="449"/>
        <end position="485"/>
    </location>
</feature>
<gene>
    <name evidence="21 22" type="primary">LOC106812644</name>
</gene>
<evidence type="ECO:0000256" key="13">
    <source>
        <dbReference type="PROSITE-ProRule" id="PRU00377"/>
    </source>
</evidence>
<feature type="transmembrane region" description="Helical" evidence="16">
    <location>
        <begin position="614"/>
        <end position="638"/>
    </location>
</feature>
<comment type="function">
    <text evidence="14">Putative Notch ligand involved in the mediation of Notch signaling.</text>
</comment>
<keyword evidence="11" id="KW-0325">Glycoprotein</keyword>
<comment type="caution">
    <text evidence="12">Lacks conserved residue(s) required for the propagation of feature annotation.</text>
</comment>
<dbReference type="PANTHER" id="PTHR24049:SF36">
    <property type="entry name" value="DELTA-LIKE PROTEIN 1 ISOFORM X1"/>
    <property type="match status" value="1"/>
</dbReference>
<dbReference type="InterPro" id="IPR001881">
    <property type="entry name" value="EGF-like_Ca-bd_dom"/>
</dbReference>
<feature type="disulfide bond" evidence="12">
    <location>
        <begin position="437"/>
        <end position="446"/>
    </location>
</feature>
<evidence type="ECO:0000256" key="14">
    <source>
        <dbReference type="RuleBase" id="RU280815"/>
    </source>
</evidence>
<accession>A0ABM1EIN0</accession>
<dbReference type="InterPro" id="IPR001774">
    <property type="entry name" value="DSL"/>
</dbReference>
<dbReference type="Gene3D" id="2.10.25.10">
    <property type="entry name" value="Laminin"/>
    <property type="match status" value="8"/>
</dbReference>
<dbReference type="Pfam" id="PF07657">
    <property type="entry name" value="MNNL"/>
    <property type="match status" value="1"/>
</dbReference>
<feature type="domain" description="EGF-like" evidence="18">
    <location>
        <begin position="487"/>
        <end position="523"/>
    </location>
</feature>
<feature type="disulfide bond" evidence="13">
    <location>
        <begin position="186"/>
        <end position="195"/>
    </location>
</feature>
<feature type="disulfide bond" evidence="13">
    <location>
        <begin position="219"/>
        <end position="228"/>
    </location>
</feature>
<dbReference type="Pfam" id="PF12661">
    <property type="entry name" value="hEGF"/>
    <property type="match status" value="1"/>
</dbReference>
<dbReference type="InterPro" id="IPR051022">
    <property type="entry name" value="Notch_Cell-Fate_Det"/>
</dbReference>
<feature type="domain" description="EGF-like" evidence="18">
    <location>
        <begin position="373"/>
        <end position="409"/>
    </location>
</feature>
<feature type="domain" description="EGF-like" evidence="18">
    <location>
        <begin position="411"/>
        <end position="447"/>
    </location>
</feature>
<feature type="disulfide bond" evidence="12">
    <location>
        <begin position="399"/>
        <end position="408"/>
    </location>
</feature>
<feature type="chain" id="PRO_5045022223" description="Delta-like protein" evidence="17">
    <location>
        <begin position="27"/>
        <end position="798"/>
    </location>
</feature>
<dbReference type="InterPro" id="IPR009030">
    <property type="entry name" value="Growth_fac_rcpt_cys_sf"/>
</dbReference>
<dbReference type="RefSeq" id="XP_014672051.1">
    <property type="nucleotide sequence ID" value="XM_014816565.1"/>
</dbReference>
<dbReference type="SUPFAM" id="SSF57184">
    <property type="entry name" value="Growth factor receptor domain"/>
    <property type="match status" value="1"/>
</dbReference>
<feature type="compositionally biased region" description="Low complexity" evidence="15">
    <location>
        <begin position="656"/>
        <end position="665"/>
    </location>
</feature>
<feature type="disulfide bond" evidence="12">
    <location>
        <begin position="323"/>
        <end position="332"/>
    </location>
</feature>
<evidence type="ECO:0000256" key="4">
    <source>
        <dbReference type="ARBA" id="ARBA00022692"/>
    </source>
</evidence>
<feature type="domain" description="EGF-like" evidence="18">
    <location>
        <begin position="525"/>
        <end position="560"/>
    </location>
</feature>
<protein>
    <recommendedName>
        <fullName evidence="14">Delta-like protein</fullName>
    </recommendedName>
</protein>
<feature type="disulfide bond" evidence="12">
    <location>
        <begin position="529"/>
        <end position="539"/>
    </location>
</feature>
<keyword evidence="5 14" id="KW-0677">Repeat</keyword>
<feature type="region of interest" description="Disordered" evidence="15">
    <location>
        <begin position="582"/>
        <end position="607"/>
    </location>
</feature>
<dbReference type="SMART" id="SM00179">
    <property type="entry name" value="EGF_CA"/>
    <property type="match status" value="7"/>
</dbReference>
<evidence type="ECO:0000313" key="21">
    <source>
        <dbReference type="RefSeq" id="XP_014672050.1"/>
    </source>
</evidence>
<dbReference type="PROSITE" id="PS00022">
    <property type="entry name" value="EGF_1"/>
    <property type="match status" value="9"/>
</dbReference>